<dbReference type="PANTHER" id="PTHR43065">
    <property type="entry name" value="SENSOR HISTIDINE KINASE"/>
    <property type="match status" value="1"/>
</dbReference>
<gene>
    <name evidence="11" type="ORF">JZM60_05120</name>
</gene>
<accession>A0ABX7Q5D0</accession>
<dbReference type="InterPro" id="IPR036890">
    <property type="entry name" value="HATPase_C_sf"/>
</dbReference>
<keyword evidence="4" id="KW-0808">Transferase</keyword>
<dbReference type="InterPro" id="IPR003661">
    <property type="entry name" value="HisK_dim/P_dom"/>
</dbReference>
<dbReference type="SMART" id="SM00388">
    <property type="entry name" value="HisKA"/>
    <property type="match status" value="1"/>
</dbReference>
<dbReference type="Proteomes" id="UP000663651">
    <property type="component" value="Chromosome"/>
</dbReference>
<evidence type="ECO:0000256" key="3">
    <source>
        <dbReference type="ARBA" id="ARBA00022553"/>
    </source>
</evidence>
<keyword evidence="9" id="KW-0472">Membrane</keyword>
<reference evidence="11 12" key="1">
    <citation type="submission" date="2021-03" db="EMBL/GenBank/DDBJ databases">
        <title>Geobacter metallireducens gen. nov. sp. nov., a microorganism capable of coupling the complete oxidation of organic compounds to the reduction of iron and other metals.</title>
        <authorList>
            <person name="Li Y."/>
        </authorList>
    </citation>
    <scope>NUCLEOTIDE SEQUENCE [LARGE SCALE GENOMIC DNA]</scope>
    <source>
        <strain evidence="11 12">Jerry-YX</strain>
    </source>
</reference>
<feature type="domain" description="Histidine kinase" evidence="10">
    <location>
        <begin position="202"/>
        <end position="407"/>
    </location>
</feature>
<name>A0ABX7Q5D0_9BACT</name>
<dbReference type="RefSeq" id="WP_207164440.1">
    <property type="nucleotide sequence ID" value="NZ_CP071382.1"/>
</dbReference>
<dbReference type="PROSITE" id="PS50109">
    <property type="entry name" value="HIS_KIN"/>
    <property type="match status" value="1"/>
</dbReference>
<evidence type="ECO:0000256" key="5">
    <source>
        <dbReference type="ARBA" id="ARBA00022741"/>
    </source>
</evidence>
<dbReference type="Gene3D" id="1.10.287.130">
    <property type="match status" value="1"/>
</dbReference>
<evidence type="ECO:0000256" key="9">
    <source>
        <dbReference type="SAM" id="Phobius"/>
    </source>
</evidence>
<dbReference type="InterPro" id="IPR003594">
    <property type="entry name" value="HATPase_dom"/>
</dbReference>
<evidence type="ECO:0000256" key="6">
    <source>
        <dbReference type="ARBA" id="ARBA00022777"/>
    </source>
</evidence>
<evidence type="ECO:0000313" key="12">
    <source>
        <dbReference type="Proteomes" id="UP000663651"/>
    </source>
</evidence>
<keyword evidence="6 11" id="KW-0418">Kinase</keyword>
<dbReference type="SUPFAM" id="SSF47384">
    <property type="entry name" value="Homodimeric domain of signal transducing histidine kinase"/>
    <property type="match status" value="1"/>
</dbReference>
<dbReference type="CDD" id="cd00082">
    <property type="entry name" value="HisKA"/>
    <property type="match status" value="1"/>
</dbReference>
<dbReference type="GO" id="GO:0016301">
    <property type="term" value="F:kinase activity"/>
    <property type="evidence" value="ECO:0007669"/>
    <property type="project" value="UniProtKB-KW"/>
</dbReference>
<dbReference type="CDD" id="cd00075">
    <property type="entry name" value="HATPase"/>
    <property type="match status" value="1"/>
</dbReference>
<keyword evidence="3" id="KW-0597">Phosphoprotein</keyword>
<feature type="transmembrane region" description="Helical" evidence="9">
    <location>
        <begin position="154"/>
        <end position="177"/>
    </location>
</feature>
<evidence type="ECO:0000256" key="8">
    <source>
        <dbReference type="ARBA" id="ARBA00023012"/>
    </source>
</evidence>
<keyword evidence="8" id="KW-0902">Two-component regulatory system</keyword>
<evidence type="ECO:0000256" key="4">
    <source>
        <dbReference type="ARBA" id="ARBA00022679"/>
    </source>
</evidence>
<dbReference type="EMBL" id="CP071382">
    <property type="protein sequence ID" value="QSV46661.1"/>
    <property type="molecule type" value="Genomic_DNA"/>
</dbReference>
<evidence type="ECO:0000313" key="11">
    <source>
        <dbReference type="EMBL" id="QSV46661.1"/>
    </source>
</evidence>
<keyword evidence="9" id="KW-1133">Transmembrane helix</keyword>
<dbReference type="PRINTS" id="PR00344">
    <property type="entry name" value="BCTRLSENSOR"/>
</dbReference>
<dbReference type="Pfam" id="PF00512">
    <property type="entry name" value="HisKA"/>
    <property type="match status" value="1"/>
</dbReference>
<dbReference type="EC" id="2.7.13.3" evidence="2"/>
<dbReference type="InterPro" id="IPR036097">
    <property type="entry name" value="HisK_dim/P_sf"/>
</dbReference>
<keyword evidence="7" id="KW-0067">ATP-binding</keyword>
<dbReference type="SUPFAM" id="SSF55874">
    <property type="entry name" value="ATPase domain of HSP90 chaperone/DNA topoisomerase II/histidine kinase"/>
    <property type="match status" value="1"/>
</dbReference>
<protein>
    <recommendedName>
        <fullName evidence="2">histidine kinase</fullName>
        <ecNumber evidence="2">2.7.13.3</ecNumber>
    </recommendedName>
</protein>
<organism evidence="11 12">
    <name type="scientific">Geobacter benzoatilyticus</name>
    <dbReference type="NCBI Taxonomy" id="2815309"/>
    <lineage>
        <taxon>Bacteria</taxon>
        <taxon>Pseudomonadati</taxon>
        <taxon>Thermodesulfobacteriota</taxon>
        <taxon>Desulfuromonadia</taxon>
        <taxon>Geobacterales</taxon>
        <taxon>Geobacteraceae</taxon>
        <taxon>Geobacter</taxon>
    </lineage>
</organism>
<evidence type="ECO:0000259" key="10">
    <source>
        <dbReference type="PROSITE" id="PS50109"/>
    </source>
</evidence>
<evidence type="ECO:0000256" key="1">
    <source>
        <dbReference type="ARBA" id="ARBA00000085"/>
    </source>
</evidence>
<evidence type="ECO:0000256" key="2">
    <source>
        <dbReference type="ARBA" id="ARBA00012438"/>
    </source>
</evidence>
<dbReference type="InterPro" id="IPR004358">
    <property type="entry name" value="Sig_transdc_His_kin-like_C"/>
</dbReference>
<keyword evidence="5" id="KW-0547">Nucleotide-binding</keyword>
<proteinExistence type="predicted"/>
<dbReference type="Pfam" id="PF02518">
    <property type="entry name" value="HATPase_c"/>
    <property type="match status" value="1"/>
</dbReference>
<dbReference type="InterPro" id="IPR005467">
    <property type="entry name" value="His_kinase_dom"/>
</dbReference>
<dbReference type="Gene3D" id="3.30.565.10">
    <property type="entry name" value="Histidine kinase-like ATPase, C-terminal domain"/>
    <property type="match status" value="1"/>
</dbReference>
<dbReference type="SMART" id="SM00387">
    <property type="entry name" value="HATPase_c"/>
    <property type="match status" value="1"/>
</dbReference>
<comment type="catalytic activity">
    <reaction evidence="1">
        <text>ATP + protein L-histidine = ADP + protein N-phospho-L-histidine.</text>
        <dbReference type="EC" id="2.7.13.3"/>
    </reaction>
</comment>
<evidence type="ECO:0000256" key="7">
    <source>
        <dbReference type="ARBA" id="ARBA00022840"/>
    </source>
</evidence>
<sequence>MIRKLLVFFGVGLSLLLAWFAVDNYRTAGLVAEENLSGTALSIAAAVETLVERDPSLKTLAGFHPPDVASLSLVDRSGRYRFHSNSDLIGVRSTEKVPPDMGRSMGPIARRVTLRTGETVFEYVTPFPLRDEYVQLRLKLHTYRADAVVRRARLTLAVLLSLLGAAWLLVGVIHRFARREEQHRLELTRREGLARLGEMGAMLAHEIRNHLAGIKGFAQLIERKPVSERNGEHAGRIVAEVRSLEELVNDLLAFARSDAIDVKPVQVRDLFSRLLSLISPDAEARGVVMTSSCPRDLTVAGSSDHLFRLFLNLCQNALLAMPDGGSLHLAAELEKGTVSMRVIDTGEGMPPEVQERIFEPFFTTRARGTGLGLALCEKIARQHGGELRVVSTPGKGSVFTVTMRVAGVDDKQKEEP</sequence>
<dbReference type="PANTHER" id="PTHR43065:SF10">
    <property type="entry name" value="PEROXIDE STRESS-ACTIVATED HISTIDINE KINASE MAK3"/>
    <property type="match status" value="1"/>
</dbReference>
<keyword evidence="9" id="KW-0812">Transmembrane</keyword>
<keyword evidence="12" id="KW-1185">Reference proteome</keyword>